<accession>A0A0A9C4Y3</accession>
<proteinExistence type="predicted"/>
<dbReference type="AlphaFoldDB" id="A0A0A9C4Y3"/>
<reference evidence="1" key="2">
    <citation type="journal article" date="2015" name="Data Brief">
        <title>Shoot transcriptome of the giant reed, Arundo donax.</title>
        <authorList>
            <person name="Barrero R.A."/>
            <person name="Guerrero F.D."/>
            <person name="Moolhuijzen P."/>
            <person name="Goolsby J.A."/>
            <person name="Tidwell J."/>
            <person name="Bellgard S.E."/>
            <person name="Bellgard M.I."/>
        </authorList>
    </citation>
    <scope>NUCLEOTIDE SEQUENCE</scope>
    <source>
        <tissue evidence="1">Shoot tissue taken approximately 20 cm above the soil surface</tissue>
    </source>
</reference>
<dbReference type="EMBL" id="GBRH01226521">
    <property type="protein sequence ID" value="JAD71374.1"/>
    <property type="molecule type" value="Transcribed_RNA"/>
</dbReference>
<reference evidence="1" key="1">
    <citation type="submission" date="2014-09" db="EMBL/GenBank/DDBJ databases">
        <authorList>
            <person name="Magalhaes I.L.F."/>
            <person name="Oliveira U."/>
            <person name="Santos F.R."/>
            <person name="Vidigal T.H.D.A."/>
            <person name="Brescovit A.D."/>
            <person name="Santos A.J."/>
        </authorList>
    </citation>
    <scope>NUCLEOTIDE SEQUENCE</scope>
    <source>
        <tissue evidence="1">Shoot tissue taken approximately 20 cm above the soil surface</tissue>
    </source>
</reference>
<organism evidence="1">
    <name type="scientific">Arundo donax</name>
    <name type="common">Giant reed</name>
    <name type="synonym">Donax arundinaceus</name>
    <dbReference type="NCBI Taxonomy" id="35708"/>
    <lineage>
        <taxon>Eukaryota</taxon>
        <taxon>Viridiplantae</taxon>
        <taxon>Streptophyta</taxon>
        <taxon>Embryophyta</taxon>
        <taxon>Tracheophyta</taxon>
        <taxon>Spermatophyta</taxon>
        <taxon>Magnoliopsida</taxon>
        <taxon>Liliopsida</taxon>
        <taxon>Poales</taxon>
        <taxon>Poaceae</taxon>
        <taxon>PACMAD clade</taxon>
        <taxon>Arundinoideae</taxon>
        <taxon>Arundineae</taxon>
        <taxon>Arundo</taxon>
    </lineage>
</organism>
<protein>
    <submittedName>
        <fullName evidence="1">Uncharacterized protein</fullName>
    </submittedName>
</protein>
<name>A0A0A9C4Y3_ARUDO</name>
<evidence type="ECO:0000313" key="1">
    <source>
        <dbReference type="EMBL" id="JAD71374.1"/>
    </source>
</evidence>
<sequence length="24" mass="2725">MPCSWFLELANCFLQSMALACSQM</sequence>